<dbReference type="PANTHER" id="PTHR21343">
    <property type="entry name" value="DETHIOBIOTIN SYNTHETASE"/>
    <property type="match status" value="1"/>
</dbReference>
<dbReference type="Gene3D" id="3.40.1390.20">
    <property type="entry name" value="HprK N-terminal domain-like"/>
    <property type="match status" value="1"/>
</dbReference>
<evidence type="ECO:0000259" key="2">
    <source>
        <dbReference type="Pfam" id="PF07085"/>
    </source>
</evidence>
<organism evidence="3 4">
    <name type="scientific">Candidatus Chloroploca asiatica</name>
    <dbReference type="NCBI Taxonomy" id="1506545"/>
    <lineage>
        <taxon>Bacteria</taxon>
        <taxon>Bacillati</taxon>
        <taxon>Chloroflexota</taxon>
        <taxon>Chloroflexia</taxon>
        <taxon>Chloroflexales</taxon>
        <taxon>Chloroflexineae</taxon>
        <taxon>Oscillochloridaceae</taxon>
        <taxon>Candidatus Chloroploca</taxon>
    </lineage>
</organism>
<gene>
    <name evidence="3" type="ORF">A9Q02_00775</name>
</gene>
<evidence type="ECO:0000313" key="3">
    <source>
        <dbReference type="EMBL" id="PDV99781.1"/>
    </source>
</evidence>
<dbReference type="Pfam" id="PF13500">
    <property type="entry name" value="AAA_26"/>
    <property type="match status" value="1"/>
</dbReference>
<dbReference type="InterPro" id="IPR010766">
    <property type="entry name" value="DRTGG"/>
</dbReference>
<evidence type="ECO:0000313" key="4">
    <source>
        <dbReference type="Proteomes" id="UP000220922"/>
    </source>
</evidence>
<dbReference type="InterPro" id="IPR027417">
    <property type="entry name" value="P-loop_NTPase"/>
</dbReference>
<evidence type="ECO:0000256" key="1">
    <source>
        <dbReference type="ARBA" id="ARBA00022962"/>
    </source>
</evidence>
<dbReference type="CDD" id="cd03109">
    <property type="entry name" value="DTBS"/>
    <property type="match status" value="1"/>
</dbReference>
<feature type="domain" description="DRTGG" evidence="2">
    <location>
        <begin position="213"/>
        <end position="318"/>
    </location>
</feature>
<sequence>MATLYVASTETFVGKSAVCIGLLRRMQQDGFRIGYMKPVSVAVAHTREAAIDEDAAFIRGTLGLEASLEHIAPVLITPGVVESILRGQSATYARTLRDAYLTIARDKDIVVLEGTNTWSEGALVDLTSDQVTDLLQAPTLLVTRYRSTLNVDTILSVQRYVGDRLLGVLINQIEEPHLDFVQSRVMPFLERRGIPVFGLMPRDSTLGGVTVNELLEHLGGQLIGQPAWCARTIEALMIGAMGADASISFFRRRANKAVITGGDRSDLQLAALETSTTALVLTGNFRPSPQVLDRANERQVPIVLVPDDTLTTVDRAERLFGRVRFHQAAKLQRFAELLEASFDFDRLYDAMGMRLR</sequence>
<dbReference type="InterPro" id="IPR028979">
    <property type="entry name" value="Ser_kin/Pase_Hpr-like_N_sf"/>
</dbReference>
<dbReference type="Pfam" id="PF07085">
    <property type="entry name" value="DRTGG"/>
    <property type="match status" value="1"/>
</dbReference>
<keyword evidence="1" id="KW-0315">Glutamine amidotransferase</keyword>
<name>A0A2H3KQL6_9CHLR</name>
<keyword evidence="4" id="KW-1185">Reference proteome</keyword>
<proteinExistence type="predicted"/>
<dbReference type="EMBL" id="LYXE01000063">
    <property type="protein sequence ID" value="PDV99781.1"/>
    <property type="molecule type" value="Genomic_DNA"/>
</dbReference>
<dbReference type="RefSeq" id="WP_097651542.1">
    <property type="nucleotide sequence ID" value="NZ_LYXE01000063.1"/>
</dbReference>
<dbReference type="PANTHER" id="PTHR21343:SF8">
    <property type="entry name" value="DRTGG DOMAIN-CONTAINING PROTEIN"/>
    <property type="match status" value="1"/>
</dbReference>
<dbReference type="Gene3D" id="3.40.50.300">
    <property type="entry name" value="P-loop containing nucleotide triphosphate hydrolases"/>
    <property type="match status" value="1"/>
</dbReference>
<accession>A0A2H3KQL6</accession>
<reference evidence="3 4" key="1">
    <citation type="submission" date="2016-05" db="EMBL/GenBank/DDBJ databases">
        <authorList>
            <person name="Lavstsen T."/>
            <person name="Jespersen J.S."/>
        </authorList>
    </citation>
    <scope>NUCLEOTIDE SEQUENCE [LARGE SCALE GENOMIC DNA]</scope>
    <source>
        <strain evidence="3 4">B7-9</strain>
    </source>
</reference>
<dbReference type="Proteomes" id="UP000220922">
    <property type="component" value="Unassembled WGS sequence"/>
</dbReference>
<comment type="caution">
    <text evidence="3">The sequence shown here is derived from an EMBL/GenBank/DDBJ whole genome shotgun (WGS) entry which is preliminary data.</text>
</comment>
<dbReference type="AlphaFoldDB" id="A0A2H3KQL6"/>
<dbReference type="SUPFAM" id="SSF52540">
    <property type="entry name" value="P-loop containing nucleoside triphosphate hydrolases"/>
    <property type="match status" value="1"/>
</dbReference>
<dbReference type="OrthoDB" id="9769095at2"/>
<dbReference type="SUPFAM" id="SSF75138">
    <property type="entry name" value="HprK N-terminal domain-like"/>
    <property type="match status" value="1"/>
</dbReference>
<protein>
    <recommendedName>
        <fullName evidence="2">DRTGG domain-containing protein</fullName>
    </recommendedName>
</protein>